<protein>
    <recommendedName>
        <fullName evidence="4">TolC family protein</fullName>
    </recommendedName>
</protein>
<proteinExistence type="predicted"/>
<feature type="coiled-coil region" evidence="1">
    <location>
        <begin position="48"/>
        <end position="78"/>
    </location>
</feature>
<keyword evidence="1" id="KW-0175">Coiled coil</keyword>
<evidence type="ECO:0000313" key="3">
    <source>
        <dbReference type="Proteomes" id="UP000450917"/>
    </source>
</evidence>
<dbReference type="RefSeq" id="WP_155615636.1">
    <property type="nucleotide sequence ID" value="NZ_WNZX01000028.1"/>
</dbReference>
<keyword evidence="3" id="KW-1185">Reference proteome</keyword>
<dbReference type="Proteomes" id="UP000450917">
    <property type="component" value="Unassembled WGS sequence"/>
</dbReference>
<evidence type="ECO:0000313" key="2">
    <source>
        <dbReference type="EMBL" id="MUG73577.1"/>
    </source>
</evidence>
<gene>
    <name evidence="2" type="ORF">GNP93_23415</name>
</gene>
<accession>A0A7X2ZET7</accession>
<reference evidence="2 3" key="1">
    <citation type="submission" date="2019-11" db="EMBL/GenBank/DDBJ databases">
        <title>Draft genome sequences of five Paenibacillus species of dairy origin.</title>
        <authorList>
            <person name="Olajide A.M."/>
            <person name="Chen S."/>
            <person name="Lapointe G."/>
        </authorList>
    </citation>
    <scope>NUCLEOTIDE SEQUENCE [LARGE SCALE GENOMIC DNA]</scope>
    <source>
        <strain evidence="2 3">2CS3</strain>
    </source>
</reference>
<organism evidence="2 3">
    <name type="scientific">Paenibacillus validus</name>
    <dbReference type="NCBI Taxonomy" id="44253"/>
    <lineage>
        <taxon>Bacteria</taxon>
        <taxon>Bacillati</taxon>
        <taxon>Bacillota</taxon>
        <taxon>Bacilli</taxon>
        <taxon>Bacillales</taxon>
        <taxon>Paenibacillaceae</taxon>
        <taxon>Paenibacillus</taxon>
    </lineage>
</organism>
<evidence type="ECO:0008006" key="4">
    <source>
        <dbReference type="Google" id="ProtNLM"/>
    </source>
</evidence>
<dbReference type="AlphaFoldDB" id="A0A7X2ZET7"/>
<evidence type="ECO:0000256" key="1">
    <source>
        <dbReference type="SAM" id="Coils"/>
    </source>
</evidence>
<name>A0A7X2ZET7_9BACL</name>
<comment type="caution">
    <text evidence="2">The sequence shown here is derived from an EMBL/GenBank/DDBJ whole genome shotgun (WGS) entry which is preliminary data.</text>
</comment>
<dbReference type="EMBL" id="WNZX01000028">
    <property type="protein sequence ID" value="MUG73577.1"/>
    <property type="molecule type" value="Genomic_DNA"/>
</dbReference>
<sequence length="126" mass="14448">MDETLWQQEHTVTSNVYGDRYLSTNAAIAATQNRKTQLELTKKIEVTYSEANQALQAYTEEARNVEDLRVDLRRMEIRYKVGAVSKHEVNAFGLKLKQAEAERDIAALKFYAMQEKAEAMKKGFIS</sequence>